<dbReference type="EMBL" id="JBHTMN010000018">
    <property type="protein sequence ID" value="MFD1385090.1"/>
    <property type="molecule type" value="Genomic_DNA"/>
</dbReference>
<protein>
    <submittedName>
        <fullName evidence="6">PLP-dependent aminotransferase family protein</fullName>
    </submittedName>
</protein>
<dbReference type="InterPro" id="IPR015422">
    <property type="entry name" value="PyrdxlP-dep_Trfase_small"/>
</dbReference>
<gene>
    <name evidence="6" type="ORF">ACFQ45_17180</name>
</gene>
<keyword evidence="3" id="KW-0808">Transferase</keyword>
<sequence>MKLSTPVLRMKSSFIREILAAASDPNVISLAGGLPDEKTFPLDILKPVMTKIPEDVSLFQYGPTQGYGPLVKHLTARYEVPNHHKLLVTTGSQQGLDLIARAFFDPEDKIVMEAPSYLGAMQVFDLVQARILEVPQTDEGPDLEALEVCFATQRPKAFYGVPDFHNPTGVSWSLATRHKVAELCLAYQVTLIEDAPYRDLRFSGDALPMVSSFCPDQSLVLRSFSKIASPGLRMGVVSGPEAWVDALIKVKQGADLHSSVPVQAMLLGLLEHPDFDAHVAKVSDLYQGRYQVLAKALSALEDYGCRTLPTQGGMFVWLTLPDCDTMALAYRLLDQGIAAVPSDVFYSGDKGQSALRLNFTNATPDKLEQAVMRLESVLKSLAPKAAVGGE</sequence>
<evidence type="ECO:0000256" key="2">
    <source>
        <dbReference type="ARBA" id="ARBA00022576"/>
    </source>
</evidence>
<comment type="cofactor">
    <cofactor evidence="1">
        <name>pyridoxal 5'-phosphate</name>
        <dbReference type="ChEBI" id="CHEBI:597326"/>
    </cofactor>
</comment>
<dbReference type="Gene3D" id="3.90.1150.10">
    <property type="entry name" value="Aspartate Aminotransferase, domain 1"/>
    <property type="match status" value="1"/>
</dbReference>
<proteinExistence type="predicted"/>
<dbReference type="Pfam" id="PF00155">
    <property type="entry name" value="Aminotran_1_2"/>
    <property type="match status" value="1"/>
</dbReference>
<dbReference type="InterPro" id="IPR015421">
    <property type="entry name" value="PyrdxlP-dep_Trfase_major"/>
</dbReference>
<dbReference type="GO" id="GO:0008483">
    <property type="term" value="F:transaminase activity"/>
    <property type="evidence" value="ECO:0007669"/>
    <property type="project" value="UniProtKB-KW"/>
</dbReference>
<reference evidence="7" key="1">
    <citation type="journal article" date="2019" name="Int. J. Syst. Evol. Microbiol.">
        <title>The Global Catalogue of Microorganisms (GCM) 10K type strain sequencing project: providing services to taxonomists for standard genome sequencing and annotation.</title>
        <authorList>
            <consortium name="The Broad Institute Genomics Platform"/>
            <consortium name="The Broad Institute Genome Sequencing Center for Infectious Disease"/>
            <person name="Wu L."/>
            <person name="Ma J."/>
        </authorList>
    </citation>
    <scope>NUCLEOTIDE SEQUENCE [LARGE SCALE GENOMIC DNA]</scope>
    <source>
        <strain evidence="7">JCM 30774</strain>
    </source>
</reference>
<dbReference type="InterPro" id="IPR015424">
    <property type="entry name" value="PyrdxlP-dep_Trfase"/>
</dbReference>
<evidence type="ECO:0000313" key="7">
    <source>
        <dbReference type="Proteomes" id="UP001597059"/>
    </source>
</evidence>
<evidence type="ECO:0000256" key="4">
    <source>
        <dbReference type="ARBA" id="ARBA00022898"/>
    </source>
</evidence>
<keyword evidence="4" id="KW-0663">Pyridoxal phosphate</keyword>
<dbReference type="PANTHER" id="PTHR42790:SF19">
    <property type="entry name" value="KYNURENINE_ALPHA-AMINOADIPATE AMINOTRANSFERASE, MITOCHONDRIAL"/>
    <property type="match status" value="1"/>
</dbReference>
<dbReference type="SUPFAM" id="SSF53383">
    <property type="entry name" value="PLP-dependent transferases"/>
    <property type="match status" value="1"/>
</dbReference>
<organism evidence="6 7">
    <name type="scientific">Rhodanobacter aciditrophus</name>
    <dbReference type="NCBI Taxonomy" id="1623218"/>
    <lineage>
        <taxon>Bacteria</taxon>
        <taxon>Pseudomonadati</taxon>
        <taxon>Pseudomonadota</taxon>
        <taxon>Gammaproteobacteria</taxon>
        <taxon>Lysobacterales</taxon>
        <taxon>Rhodanobacteraceae</taxon>
        <taxon>Rhodanobacter</taxon>
    </lineage>
</organism>
<evidence type="ECO:0000259" key="5">
    <source>
        <dbReference type="Pfam" id="PF00155"/>
    </source>
</evidence>
<dbReference type="CDD" id="cd00609">
    <property type="entry name" value="AAT_like"/>
    <property type="match status" value="1"/>
</dbReference>
<comment type="caution">
    <text evidence="6">The sequence shown here is derived from an EMBL/GenBank/DDBJ whole genome shotgun (WGS) entry which is preliminary data.</text>
</comment>
<dbReference type="Proteomes" id="UP001597059">
    <property type="component" value="Unassembled WGS sequence"/>
</dbReference>
<evidence type="ECO:0000256" key="1">
    <source>
        <dbReference type="ARBA" id="ARBA00001933"/>
    </source>
</evidence>
<evidence type="ECO:0000313" key="6">
    <source>
        <dbReference type="EMBL" id="MFD1385090.1"/>
    </source>
</evidence>
<dbReference type="InterPro" id="IPR004839">
    <property type="entry name" value="Aminotransferase_I/II_large"/>
</dbReference>
<keyword evidence="2 6" id="KW-0032">Aminotransferase</keyword>
<dbReference type="RefSeq" id="WP_377369921.1">
    <property type="nucleotide sequence ID" value="NZ_JBHTMN010000018.1"/>
</dbReference>
<accession>A0ABW4B8W0</accession>
<feature type="domain" description="Aminotransferase class I/classII large" evidence="5">
    <location>
        <begin position="44"/>
        <end position="374"/>
    </location>
</feature>
<dbReference type="InterPro" id="IPR050859">
    <property type="entry name" value="Class-I_PLP-dep_aminotransf"/>
</dbReference>
<dbReference type="Gene3D" id="3.40.640.10">
    <property type="entry name" value="Type I PLP-dependent aspartate aminotransferase-like (Major domain)"/>
    <property type="match status" value="1"/>
</dbReference>
<evidence type="ECO:0000256" key="3">
    <source>
        <dbReference type="ARBA" id="ARBA00022679"/>
    </source>
</evidence>
<name>A0ABW4B8W0_9GAMM</name>
<dbReference type="PANTHER" id="PTHR42790">
    <property type="entry name" value="AMINOTRANSFERASE"/>
    <property type="match status" value="1"/>
</dbReference>
<keyword evidence="7" id="KW-1185">Reference proteome</keyword>